<dbReference type="Pfam" id="PF07106">
    <property type="entry name" value="WHD_TBPIP"/>
    <property type="match status" value="1"/>
</dbReference>
<organism evidence="11 12">
    <name type="scientific">Plectus sambesii</name>
    <dbReference type="NCBI Taxonomy" id="2011161"/>
    <lineage>
        <taxon>Eukaryota</taxon>
        <taxon>Metazoa</taxon>
        <taxon>Ecdysozoa</taxon>
        <taxon>Nematoda</taxon>
        <taxon>Chromadorea</taxon>
        <taxon>Plectida</taxon>
        <taxon>Plectina</taxon>
        <taxon>Plectoidea</taxon>
        <taxon>Plectidae</taxon>
        <taxon>Plectus</taxon>
    </lineage>
</organism>
<keyword evidence="7" id="KW-0469">Meiosis</keyword>
<feature type="coiled-coil region" evidence="8">
    <location>
        <begin position="82"/>
        <end position="146"/>
    </location>
</feature>
<sequence>MSKVAVEEKGSKVIVEYMIQQNRPYSATDVYTNLHQEFGKTLVVKCLDSGVQSGQLKEKVIGKQKIYFANQDNFPKADEEALRNLDRLVVEQAEQLKAEQAELKNIDYHLKTLTSAQTTAQLKAKVTQLENEISELEARLNALKGTTKQVTPGDKKKAIESRDVCVSEWRKRKRMANEMINGILENCPKKKKDLLEEMGVETDEDHQVVIPN</sequence>
<evidence type="ECO:0000259" key="10">
    <source>
        <dbReference type="Pfam" id="PF18517"/>
    </source>
</evidence>
<evidence type="ECO:0000256" key="7">
    <source>
        <dbReference type="ARBA" id="ARBA00023254"/>
    </source>
</evidence>
<dbReference type="Pfam" id="PF18517">
    <property type="entry name" value="LZ3wCH"/>
    <property type="match status" value="1"/>
</dbReference>
<dbReference type="InterPro" id="IPR040661">
    <property type="entry name" value="LZ3wCH"/>
</dbReference>
<dbReference type="Gene3D" id="1.10.10.10">
    <property type="entry name" value="Winged helix-like DNA-binding domain superfamily/Winged helix DNA-binding domain"/>
    <property type="match status" value="1"/>
</dbReference>
<evidence type="ECO:0000256" key="3">
    <source>
        <dbReference type="ARBA" id="ARBA00016093"/>
    </source>
</evidence>
<evidence type="ECO:0000313" key="12">
    <source>
        <dbReference type="WBParaSite" id="PSAMB.scaffold2185size24747.g16760.t1"/>
    </source>
</evidence>
<keyword evidence="4 8" id="KW-0175">Coiled coil</keyword>
<keyword evidence="6" id="KW-0539">Nucleus</keyword>
<accession>A0A914VL81</accession>
<comment type="similarity">
    <text evidence="2">Belongs to the HOP2 family.</text>
</comment>
<proteinExistence type="inferred from homology"/>
<dbReference type="GO" id="GO:0120230">
    <property type="term" value="F:recombinase activator activity"/>
    <property type="evidence" value="ECO:0007669"/>
    <property type="project" value="TreeGrafter"/>
</dbReference>
<dbReference type="GO" id="GO:0120231">
    <property type="term" value="C:DNA recombinase auxiliary factor complex"/>
    <property type="evidence" value="ECO:0007669"/>
    <property type="project" value="TreeGrafter"/>
</dbReference>
<dbReference type="InterPro" id="IPR036388">
    <property type="entry name" value="WH-like_DNA-bd_sf"/>
</dbReference>
<evidence type="ECO:0000256" key="2">
    <source>
        <dbReference type="ARBA" id="ARBA00007922"/>
    </source>
</evidence>
<dbReference type="GO" id="GO:0010774">
    <property type="term" value="P:meiotic strand invasion involved in reciprocal meiotic recombination"/>
    <property type="evidence" value="ECO:0007669"/>
    <property type="project" value="TreeGrafter"/>
</dbReference>
<keyword evidence="5" id="KW-0233">DNA recombination</keyword>
<evidence type="ECO:0000256" key="8">
    <source>
        <dbReference type="SAM" id="Coils"/>
    </source>
</evidence>
<feature type="domain" description="Leucine zipper with capping helix" evidence="10">
    <location>
        <begin position="150"/>
        <end position="205"/>
    </location>
</feature>
<reference evidence="12" key="1">
    <citation type="submission" date="2022-11" db="UniProtKB">
        <authorList>
            <consortium name="WormBaseParasite"/>
        </authorList>
    </citation>
    <scope>IDENTIFICATION</scope>
</reference>
<dbReference type="GO" id="GO:0000709">
    <property type="term" value="P:meiotic joint molecule formation"/>
    <property type="evidence" value="ECO:0007669"/>
    <property type="project" value="TreeGrafter"/>
</dbReference>
<evidence type="ECO:0000313" key="11">
    <source>
        <dbReference type="Proteomes" id="UP000887566"/>
    </source>
</evidence>
<dbReference type="WBParaSite" id="PSAMB.scaffold2185size24747.g16760.t1">
    <property type="protein sequence ID" value="PSAMB.scaffold2185size24747.g16760.t1"/>
    <property type="gene ID" value="PSAMB.scaffold2185size24747.g16760"/>
</dbReference>
<evidence type="ECO:0000256" key="1">
    <source>
        <dbReference type="ARBA" id="ARBA00004123"/>
    </source>
</evidence>
<evidence type="ECO:0000256" key="5">
    <source>
        <dbReference type="ARBA" id="ARBA00023172"/>
    </source>
</evidence>
<dbReference type="AlphaFoldDB" id="A0A914VL81"/>
<dbReference type="GO" id="GO:0003690">
    <property type="term" value="F:double-stranded DNA binding"/>
    <property type="evidence" value="ECO:0007669"/>
    <property type="project" value="TreeGrafter"/>
</dbReference>
<keyword evidence="11" id="KW-1185">Reference proteome</keyword>
<dbReference type="Proteomes" id="UP000887566">
    <property type="component" value="Unplaced"/>
</dbReference>
<feature type="domain" description="Homologous-pairing protein 2 winged helix" evidence="9">
    <location>
        <begin position="12"/>
        <end position="70"/>
    </location>
</feature>
<dbReference type="PANTHER" id="PTHR15938:SF0">
    <property type="entry name" value="HOMOLOGOUS-PAIRING PROTEIN 2 HOMOLOG"/>
    <property type="match status" value="1"/>
</dbReference>
<name>A0A914VL81_9BILA</name>
<dbReference type="PANTHER" id="PTHR15938">
    <property type="entry name" value="TBP-1 INTERACTING PROTEIN"/>
    <property type="match status" value="1"/>
</dbReference>
<comment type="subcellular location">
    <subcellularLocation>
        <location evidence="1">Nucleus</location>
    </subcellularLocation>
</comment>
<protein>
    <recommendedName>
        <fullName evidence="3">Homologous-pairing protein 2 homolog</fullName>
    </recommendedName>
</protein>
<evidence type="ECO:0000256" key="6">
    <source>
        <dbReference type="ARBA" id="ARBA00023242"/>
    </source>
</evidence>
<evidence type="ECO:0000256" key="4">
    <source>
        <dbReference type="ARBA" id="ARBA00023054"/>
    </source>
</evidence>
<dbReference type="GO" id="GO:0000794">
    <property type="term" value="C:condensed nuclear chromosome"/>
    <property type="evidence" value="ECO:0007669"/>
    <property type="project" value="TreeGrafter"/>
</dbReference>
<dbReference type="GO" id="GO:0007129">
    <property type="term" value="P:homologous chromosome pairing at meiosis"/>
    <property type="evidence" value="ECO:0007669"/>
    <property type="project" value="TreeGrafter"/>
</dbReference>
<dbReference type="InterPro" id="IPR010776">
    <property type="entry name" value="Hop2_WH_dom"/>
</dbReference>
<evidence type="ECO:0000259" key="9">
    <source>
        <dbReference type="Pfam" id="PF07106"/>
    </source>
</evidence>